<keyword evidence="3" id="KW-1133">Transmembrane helix</keyword>
<evidence type="ECO:0000256" key="1">
    <source>
        <dbReference type="ARBA" id="ARBA00023157"/>
    </source>
</evidence>
<dbReference type="PRINTS" id="PR00722">
    <property type="entry name" value="CHYMOTRYPSIN"/>
</dbReference>
<dbReference type="PROSITE" id="PS00134">
    <property type="entry name" value="TRYPSIN_HIS"/>
    <property type="match status" value="1"/>
</dbReference>
<dbReference type="CDD" id="cd00190">
    <property type="entry name" value="Tryp_SPc"/>
    <property type="match status" value="1"/>
</dbReference>
<sequence>MSKPIRVRGACCDFAVTLILLAIYFAILCAVITRQYAANGDDDNGASQNYTSNDGSYESSTSYDGPNNESVDISFTYAAKAVESRNVLSRDDANRKALREIGATVLNVHKEACEFFNGCELVRFVLEFVDNANNSKDALARIFDPAFGSSSQPRAWTNEDVTRWNAQFLRSNASISLRAPLSYVSNTLSAYYIYTETNSRRFSVATVQADTSNHVTRGYVSNATGSALQIKLVPDDPPSRVLKASPFWSSTIPDIHAHDDRIVWSVSVRSTNSIDDQGFKLGGRVRIDEALVITFATLNDSHVELNIYDTFGYGMCAPMESRYLPASHEQDGFALAPHPHHGFYSIASHGVIIASGAAFTESAQLTSPMRTSVRVDIDLPFTSKAQSPNCQVNASAVKHVSNLPGKTVDRMERVVGGDVVKLRGEYPFMVSVQRAYDDKENAPHAHVCGGSLIAPNVVLTAAHCIGRIETEWLGETNCFTDAHHVDVGRISLSDESEMKCVEEIPIADVIIHPAFNEKDLSYDFALIKLVADSSYAPIEVYDPANEALEGVDAHNQIMHSVGWGHTAYRGHLSDDLMVMNTFIYDRDRCKLNYDNVILEDGKKAKVVGVLFGEHNLCAYHKVGNTVIDNCQGDSGGPLFFEHRGLPYLMGIVSFGYECAYRHSVVPGVYANATHVLDWIRAHVVAADWF</sequence>
<feature type="domain" description="Peptidase S1" evidence="4">
    <location>
        <begin position="414"/>
        <end position="684"/>
    </location>
</feature>
<evidence type="ECO:0000256" key="2">
    <source>
        <dbReference type="SAM" id="MobiDB-lite"/>
    </source>
</evidence>
<dbReference type="GO" id="GO:0004252">
    <property type="term" value="F:serine-type endopeptidase activity"/>
    <property type="evidence" value="ECO:0007669"/>
    <property type="project" value="InterPro"/>
</dbReference>
<reference evidence="5 6" key="1">
    <citation type="journal article" date="2015" name="Genome Biol. Evol.">
        <title>Comparative Genomics of a Bacterivorous Green Alga Reveals Evolutionary Causalities and Consequences of Phago-Mixotrophic Mode of Nutrition.</title>
        <authorList>
            <person name="Burns J.A."/>
            <person name="Paasch A."/>
            <person name="Narechania A."/>
            <person name="Kim E."/>
        </authorList>
    </citation>
    <scope>NUCLEOTIDE SEQUENCE [LARGE SCALE GENOMIC DNA]</scope>
    <source>
        <strain evidence="5 6">PLY_AMNH</strain>
    </source>
</reference>
<name>A0AAE0KNL0_9CHLO</name>
<dbReference type="PANTHER" id="PTHR24252:SF7">
    <property type="entry name" value="HYALIN"/>
    <property type="match status" value="1"/>
</dbReference>
<evidence type="ECO:0000259" key="4">
    <source>
        <dbReference type="PROSITE" id="PS50240"/>
    </source>
</evidence>
<evidence type="ECO:0000313" key="6">
    <source>
        <dbReference type="Proteomes" id="UP001190700"/>
    </source>
</evidence>
<keyword evidence="3" id="KW-0812">Transmembrane</keyword>
<evidence type="ECO:0000313" key="5">
    <source>
        <dbReference type="EMBL" id="KAK3255108.1"/>
    </source>
</evidence>
<feature type="compositionally biased region" description="Polar residues" evidence="2">
    <location>
        <begin position="45"/>
        <end position="66"/>
    </location>
</feature>
<feature type="transmembrane region" description="Helical" evidence="3">
    <location>
        <begin position="12"/>
        <end position="33"/>
    </location>
</feature>
<dbReference type="InterPro" id="IPR001254">
    <property type="entry name" value="Trypsin_dom"/>
</dbReference>
<dbReference type="InterPro" id="IPR043504">
    <property type="entry name" value="Peptidase_S1_PA_chymotrypsin"/>
</dbReference>
<dbReference type="Pfam" id="PF00089">
    <property type="entry name" value="Trypsin"/>
    <property type="match status" value="1"/>
</dbReference>
<keyword evidence="1" id="KW-1015">Disulfide bond</keyword>
<protein>
    <recommendedName>
        <fullName evidence="4">Peptidase S1 domain-containing protein</fullName>
    </recommendedName>
</protein>
<accession>A0AAE0KNL0</accession>
<comment type="caution">
    <text evidence="5">The sequence shown here is derived from an EMBL/GenBank/DDBJ whole genome shotgun (WGS) entry which is preliminary data.</text>
</comment>
<dbReference type="InterPro" id="IPR018114">
    <property type="entry name" value="TRYPSIN_HIS"/>
</dbReference>
<dbReference type="SUPFAM" id="SSF50494">
    <property type="entry name" value="Trypsin-like serine proteases"/>
    <property type="match status" value="1"/>
</dbReference>
<dbReference type="Proteomes" id="UP001190700">
    <property type="component" value="Unassembled WGS sequence"/>
</dbReference>
<gene>
    <name evidence="5" type="ORF">CYMTET_35735</name>
</gene>
<feature type="region of interest" description="Disordered" evidence="2">
    <location>
        <begin position="43"/>
        <end position="66"/>
    </location>
</feature>
<dbReference type="GO" id="GO:0006508">
    <property type="term" value="P:proteolysis"/>
    <property type="evidence" value="ECO:0007669"/>
    <property type="project" value="InterPro"/>
</dbReference>
<dbReference type="InterPro" id="IPR001314">
    <property type="entry name" value="Peptidase_S1A"/>
</dbReference>
<dbReference type="AlphaFoldDB" id="A0AAE0KNL0"/>
<evidence type="ECO:0000256" key="3">
    <source>
        <dbReference type="SAM" id="Phobius"/>
    </source>
</evidence>
<keyword evidence="6" id="KW-1185">Reference proteome</keyword>
<keyword evidence="3" id="KW-0472">Membrane</keyword>
<organism evidence="5 6">
    <name type="scientific">Cymbomonas tetramitiformis</name>
    <dbReference type="NCBI Taxonomy" id="36881"/>
    <lineage>
        <taxon>Eukaryota</taxon>
        <taxon>Viridiplantae</taxon>
        <taxon>Chlorophyta</taxon>
        <taxon>Pyramimonadophyceae</taxon>
        <taxon>Pyramimonadales</taxon>
        <taxon>Pyramimonadaceae</taxon>
        <taxon>Cymbomonas</taxon>
    </lineage>
</organism>
<dbReference type="Gene3D" id="2.40.10.10">
    <property type="entry name" value="Trypsin-like serine proteases"/>
    <property type="match status" value="1"/>
</dbReference>
<dbReference type="EMBL" id="LGRX02022861">
    <property type="protein sequence ID" value="KAK3255108.1"/>
    <property type="molecule type" value="Genomic_DNA"/>
</dbReference>
<dbReference type="PROSITE" id="PS50240">
    <property type="entry name" value="TRYPSIN_DOM"/>
    <property type="match status" value="1"/>
</dbReference>
<proteinExistence type="predicted"/>
<dbReference type="InterPro" id="IPR009003">
    <property type="entry name" value="Peptidase_S1_PA"/>
</dbReference>
<dbReference type="SMART" id="SM00020">
    <property type="entry name" value="Tryp_SPc"/>
    <property type="match status" value="1"/>
</dbReference>
<dbReference type="PANTHER" id="PTHR24252">
    <property type="entry name" value="ACROSIN-RELATED"/>
    <property type="match status" value="1"/>
</dbReference>